<name>A0ABQ4SG99_9HYPH</name>
<keyword evidence="5" id="KW-1185">Reference proteome</keyword>
<feature type="chain" id="PRO_5046573463" description="PRC-barrel domain-containing protein" evidence="2">
    <location>
        <begin position="21"/>
        <end position="168"/>
    </location>
</feature>
<dbReference type="Gene3D" id="2.30.30.240">
    <property type="entry name" value="PRC-barrel domain"/>
    <property type="match status" value="1"/>
</dbReference>
<dbReference type="RefSeq" id="WP_238237560.1">
    <property type="nucleotide sequence ID" value="NZ_BPQQ01000048.1"/>
</dbReference>
<evidence type="ECO:0000256" key="1">
    <source>
        <dbReference type="SAM" id="MobiDB-lite"/>
    </source>
</evidence>
<dbReference type="PANTHER" id="PTHR36505:SF1">
    <property type="entry name" value="BLR1072 PROTEIN"/>
    <property type="match status" value="1"/>
</dbReference>
<dbReference type="InterPro" id="IPR011033">
    <property type="entry name" value="PRC_barrel-like_sf"/>
</dbReference>
<dbReference type="Proteomes" id="UP001055153">
    <property type="component" value="Unassembled WGS sequence"/>
</dbReference>
<feature type="signal peptide" evidence="2">
    <location>
        <begin position="1"/>
        <end position="20"/>
    </location>
</feature>
<dbReference type="PANTHER" id="PTHR36505">
    <property type="entry name" value="BLR1072 PROTEIN"/>
    <property type="match status" value="1"/>
</dbReference>
<reference evidence="4" key="2">
    <citation type="submission" date="2021-08" db="EMBL/GenBank/DDBJ databases">
        <authorList>
            <person name="Tani A."/>
            <person name="Ola A."/>
            <person name="Ogura Y."/>
            <person name="Katsura K."/>
            <person name="Hayashi T."/>
        </authorList>
    </citation>
    <scope>NUCLEOTIDE SEQUENCE</scope>
    <source>
        <strain evidence="4">DSM 17168</strain>
    </source>
</reference>
<proteinExistence type="predicted"/>
<evidence type="ECO:0000256" key="2">
    <source>
        <dbReference type="SAM" id="SignalP"/>
    </source>
</evidence>
<dbReference type="EMBL" id="BPQQ01000048">
    <property type="protein sequence ID" value="GJE02132.1"/>
    <property type="molecule type" value="Genomic_DNA"/>
</dbReference>
<organism evidence="4 5">
    <name type="scientific">Methylobacterium isbiliense</name>
    <dbReference type="NCBI Taxonomy" id="315478"/>
    <lineage>
        <taxon>Bacteria</taxon>
        <taxon>Pseudomonadati</taxon>
        <taxon>Pseudomonadota</taxon>
        <taxon>Alphaproteobacteria</taxon>
        <taxon>Hyphomicrobiales</taxon>
        <taxon>Methylobacteriaceae</taxon>
        <taxon>Methylobacterium</taxon>
    </lineage>
</organism>
<sequence>MPRFSLAAAFVVAGALSAHAQTNPGQTNPSQMNPSQETAAPAPVPAAPATLDNSLRPTFVAQQPDEMVTSKLIGLSIQNGANETIGTVADLVLDPQFSVKSYVVGVGGFLGIGTKYVSIAREAVTITRVDDKTVKAVIQTDRDQLRAAPEYIYLGQPQPDRTGSTAKP</sequence>
<keyword evidence="2" id="KW-0732">Signal</keyword>
<dbReference type="SUPFAM" id="SSF50346">
    <property type="entry name" value="PRC-barrel domain"/>
    <property type="match status" value="1"/>
</dbReference>
<gene>
    <name evidence="4" type="ORF">GMJLKIPL_4076</name>
</gene>
<dbReference type="InterPro" id="IPR027275">
    <property type="entry name" value="PRC-brl_dom"/>
</dbReference>
<feature type="region of interest" description="Disordered" evidence="1">
    <location>
        <begin position="21"/>
        <end position="48"/>
    </location>
</feature>
<comment type="caution">
    <text evidence="4">The sequence shown here is derived from an EMBL/GenBank/DDBJ whole genome shotgun (WGS) entry which is preliminary data.</text>
</comment>
<evidence type="ECO:0000313" key="5">
    <source>
        <dbReference type="Proteomes" id="UP001055153"/>
    </source>
</evidence>
<accession>A0ABQ4SG99</accession>
<dbReference type="Pfam" id="PF05239">
    <property type="entry name" value="PRC"/>
    <property type="match status" value="1"/>
</dbReference>
<reference evidence="4" key="1">
    <citation type="journal article" date="2021" name="Front. Microbiol.">
        <title>Comprehensive Comparative Genomics and Phenotyping of Methylobacterium Species.</title>
        <authorList>
            <person name="Alessa O."/>
            <person name="Ogura Y."/>
            <person name="Fujitani Y."/>
            <person name="Takami H."/>
            <person name="Hayashi T."/>
            <person name="Sahin N."/>
            <person name="Tani A."/>
        </authorList>
    </citation>
    <scope>NUCLEOTIDE SEQUENCE</scope>
    <source>
        <strain evidence="4">DSM 17168</strain>
    </source>
</reference>
<protein>
    <recommendedName>
        <fullName evidence="3">PRC-barrel domain-containing protein</fullName>
    </recommendedName>
</protein>
<evidence type="ECO:0000313" key="4">
    <source>
        <dbReference type="EMBL" id="GJE02132.1"/>
    </source>
</evidence>
<feature type="domain" description="PRC-barrel" evidence="3">
    <location>
        <begin position="66"/>
        <end position="144"/>
    </location>
</feature>
<feature type="compositionally biased region" description="Polar residues" evidence="1">
    <location>
        <begin position="21"/>
        <end position="38"/>
    </location>
</feature>
<evidence type="ECO:0000259" key="3">
    <source>
        <dbReference type="Pfam" id="PF05239"/>
    </source>
</evidence>